<dbReference type="RefSeq" id="WP_379793704.1">
    <property type="nucleotide sequence ID" value="NZ_JBHLUD010000001.1"/>
</dbReference>
<comment type="caution">
    <text evidence="6">The sequence shown here is derived from an EMBL/GenBank/DDBJ whole genome shotgun (WGS) entry which is preliminary data.</text>
</comment>
<dbReference type="SUPFAM" id="SSF54001">
    <property type="entry name" value="Cysteine proteinases"/>
    <property type="match status" value="1"/>
</dbReference>
<protein>
    <submittedName>
        <fullName evidence="6">NlpC/P60 family protein</fullName>
    </submittedName>
</protein>
<name>A0ABV6MJ06_9PSEU</name>
<comment type="similarity">
    <text evidence="1">Belongs to the peptidase C40 family.</text>
</comment>
<keyword evidence="3" id="KW-0378">Hydrolase</keyword>
<evidence type="ECO:0000256" key="4">
    <source>
        <dbReference type="ARBA" id="ARBA00022807"/>
    </source>
</evidence>
<evidence type="ECO:0000256" key="3">
    <source>
        <dbReference type="ARBA" id="ARBA00022801"/>
    </source>
</evidence>
<keyword evidence="7" id="KW-1185">Reference proteome</keyword>
<evidence type="ECO:0000256" key="1">
    <source>
        <dbReference type="ARBA" id="ARBA00007074"/>
    </source>
</evidence>
<dbReference type="InterPro" id="IPR038765">
    <property type="entry name" value="Papain-like_cys_pep_sf"/>
</dbReference>
<reference evidence="6 7" key="1">
    <citation type="submission" date="2024-09" db="EMBL/GenBank/DDBJ databases">
        <authorList>
            <person name="Sun Q."/>
            <person name="Mori K."/>
        </authorList>
    </citation>
    <scope>NUCLEOTIDE SEQUENCE [LARGE SCALE GENOMIC DNA]</scope>
    <source>
        <strain evidence="6 7">TBRC 1432</strain>
    </source>
</reference>
<dbReference type="InterPro" id="IPR000064">
    <property type="entry name" value="NLP_P60_dom"/>
</dbReference>
<keyword evidence="4" id="KW-0788">Thiol protease</keyword>
<gene>
    <name evidence="6" type="ORF">ACFFH7_00265</name>
</gene>
<organism evidence="6 7">
    <name type="scientific">Kutzneria chonburiensis</name>
    <dbReference type="NCBI Taxonomy" id="1483604"/>
    <lineage>
        <taxon>Bacteria</taxon>
        <taxon>Bacillati</taxon>
        <taxon>Actinomycetota</taxon>
        <taxon>Actinomycetes</taxon>
        <taxon>Pseudonocardiales</taxon>
        <taxon>Pseudonocardiaceae</taxon>
        <taxon>Kutzneria</taxon>
    </lineage>
</organism>
<dbReference type="Proteomes" id="UP001589810">
    <property type="component" value="Unassembled WGS sequence"/>
</dbReference>
<dbReference type="Gene3D" id="3.90.1720.10">
    <property type="entry name" value="endopeptidase domain like (from Nostoc punctiforme)"/>
    <property type="match status" value="1"/>
</dbReference>
<feature type="domain" description="NlpC/P60" evidence="5">
    <location>
        <begin position="17"/>
        <end position="54"/>
    </location>
</feature>
<dbReference type="EMBL" id="JBHLUD010000001">
    <property type="protein sequence ID" value="MFC0539891.1"/>
    <property type="molecule type" value="Genomic_DNA"/>
</dbReference>
<sequence>MHELSSGTPAGGNGAPLLSGDLVFFDSEESNIVHVGIAISSTRMINAPNEALRRASTALVNWELGGSTSWVRQPFKTLRPVGPEIFVQKERQIVAIDALESIIGIG</sequence>
<evidence type="ECO:0000256" key="2">
    <source>
        <dbReference type="ARBA" id="ARBA00022670"/>
    </source>
</evidence>
<dbReference type="Pfam" id="PF00877">
    <property type="entry name" value="NLPC_P60"/>
    <property type="match status" value="1"/>
</dbReference>
<accession>A0ABV6MJ06</accession>
<evidence type="ECO:0000259" key="5">
    <source>
        <dbReference type="Pfam" id="PF00877"/>
    </source>
</evidence>
<proteinExistence type="inferred from homology"/>
<evidence type="ECO:0000313" key="7">
    <source>
        <dbReference type="Proteomes" id="UP001589810"/>
    </source>
</evidence>
<keyword evidence="2" id="KW-0645">Protease</keyword>
<evidence type="ECO:0000313" key="6">
    <source>
        <dbReference type="EMBL" id="MFC0539891.1"/>
    </source>
</evidence>